<evidence type="ECO:0000256" key="10">
    <source>
        <dbReference type="ARBA" id="ARBA00023180"/>
    </source>
</evidence>
<evidence type="ECO:0000256" key="7">
    <source>
        <dbReference type="ARBA" id="ARBA00022968"/>
    </source>
</evidence>
<evidence type="ECO:0000256" key="2">
    <source>
        <dbReference type="ARBA" id="ARBA00004922"/>
    </source>
</evidence>
<name>A0ABP0F1M6_CLALP</name>
<evidence type="ECO:0000313" key="14">
    <source>
        <dbReference type="EMBL" id="CAK8672345.1"/>
    </source>
</evidence>
<feature type="transmembrane region" description="Helical" evidence="11">
    <location>
        <begin position="36"/>
        <end position="55"/>
    </location>
</feature>
<evidence type="ECO:0008006" key="16">
    <source>
        <dbReference type="Google" id="ProtNLM"/>
    </source>
</evidence>
<dbReference type="Gene3D" id="3.90.550.10">
    <property type="entry name" value="Spore Coat Polysaccharide Biosynthesis Protein SpsA, Chain A"/>
    <property type="match status" value="1"/>
</dbReference>
<dbReference type="PANTHER" id="PTHR19300">
    <property type="entry name" value="BETA-1,4-GALACTOSYLTRANSFERASE"/>
    <property type="match status" value="1"/>
</dbReference>
<dbReference type="PRINTS" id="PR02050">
    <property type="entry name" value="B14GALTRFASE"/>
</dbReference>
<protein>
    <recommendedName>
        <fullName evidence="16">Beta-1,4-N-acetylgalactosaminyltransferase bre-4</fullName>
    </recommendedName>
</protein>
<evidence type="ECO:0000256" key="6">
    <source>
        <dbReference type="ARBA" id="ARBA00022692"/>
    </source>
</evidence>
<comment type="pathway">
    <text evidence="2">Protein modification; protein glycosylation.</text>
</comment>
<evidence type="ECO:0000256" key="9">
    <source>
        <dbReference type="ARBA" id="ARBA00023136"/>
    </source>
</evidence>
<dbReference type="PANTHER" id="PTHR19300:SF57">
    <property type="entry name" value="BETA-1,4-N-ACETYLGALACTOSAMINYLTRANSFERASE"/>
    <property type="match status" value="1"/>
</dbReference>
<comment type="similarity">
    <text evidence="3">Belongs to the glycosyltransferase 7 family.</text>
</comment>
<keyword evidence="4" id="KW-0328">Glycosyltransferase</keyword>
<dbReference type="InterPro" id="IPR029044">
    <property type="entry name" value="Nucleotide-diphossugar_trans"/>
</dbReference>
<sequence length="515" mass="60432">MMKHPIQSVHRRTYNVIHRIFFRGPLKLKHQQSLVLWRRVLVTATILFVVLHILFQLDFAFVVFMPDSYKTDASAEVCIEAKRLETQHDDIQDKLKSQIKLQTRLLHEEYVVDEVDEILLPETKKVLDEGRAICPFYPPDLVGSLEVNTETSSLDVDLKRLDDSLKQHYKGFPIYHTNRRRRSLINYFDGLQFQTINALDKRRLRKNHLVQRGKYVYKLDSTMEDQNVSEIHLPVSTKRPPMGIVFPKHCIPHRKTAIVIPYRNRLDHLMLFVRHMHSILQRQEIEYGIYVINLAGDALFNRAKLLNIGFKEVMKHFPGYDCIIFHDVDLLPEDDRNLYTCSSEPKHMSAAINIFHYKIPYQQIFGGVTAMTPEQFRLVNGYSNEYWGWGGEDDDMFRRIFRMCMSVYRISSNVARYHMAKHTHDKGNEVLPERFNILKGADNRQSWDGLSSLEYQVLNRQYNFLYNNITVLIGSPNGLNMKTLGIWKHLLIFGICVTIIYVLLLKDAFIQESKT</sequence>
<comment type="subcellular location">
    <subcellularLocation>
        <location evidence="1">Membrane</location>
        <topology evidence="1">Single-pass type II membrane protein</topology>
    </subcellularLocation>
</comment>
<feature type="transmembrane region" description="Helical" evidence="11">
    <location>
        <begin position="486"/>
        <end position="505"/>
    </location>
</feature>
<keyword evidence="15" id="KW-1185">Reference proteome</keyword>
<dbReference type="InterPro" id="IPR027791">
    <property type="entry name" value="Galactosyl_T_C"/>
</dbReference>
<evidence type="ECO:0000256" key="5">
    <source>
        <dbReference type="ARBA" id="ARBA00022679"/>
    </source>
</evidence>
<keyword evidence="10" id="KW-0325">Glycoprotein</keyword>
<organism evidence="14 15">
    <name type="scientific">Clavelina lepadiformis</name>
    <name type="common">Light-bulb sea squirt</name>
    <name type="synonym">Ascidia lepadiformis</name>
    <dbReference type="NCBI Taxonomy" id="159417"/>
    <lineage>
        <taxon>Eukaryota</taxon>
        <taxon>Metazoa</taxon>
        <taxon>Chordata</taxon>
        <taxon>Tunicata</taxon>
        <taxon>Ascidiacea</taxon>
        <taxon>Aplousobranchia</taxon>
        <taxon>Clavelinidae</taxon>
        <taxon>Clavelina</taxon>
    </lineage>
</organism>
<dbReference type="EMBL" id="CAWYQH010000001">
    <property type="protein sequence ID" value="CAK8672345.1"/>
    <property type="molecule type" value="Genomic_DNA"/>
</dbReference>
<keyword evidence="6 11" id="KW-0812">Transmembrane</keyword>
<comment type="caution">
    <text evidence="14">The sequence shown here is derived from an EMBL/GenBank/DDBJ whole genome shotgun (WGS) entry which is preliminary data.</text>
</comment>
<evidence type="ECO:0000259" key="12">
    <source>
        <dbReference type="Pfam" id="PF02709"/>
    </source>
</evidence>
<dbReference type="Pfam" id="PF02709">
    <property type="entry name" value="Glyco_transf_7C"/>
    <property type="match status" value="1"/>
</dbReference>
<dbReference type="InterPro" id="IPR027995">
    <property type="entry name" value="Galactosyl_T_N"/>
</dbReference>
<keyword evidence="9 11" id="KW-0472">Membrane</keyword>
<proteinExistence type="inferred from homology"/>
<keyword evidence="7" id="KW-0735">Signal-anchor</keyword>
<evidence type="ECO:0000259" key="13">
    <source>
        <dbReference type="Pfam" id="PF13733"/>
    </source>
</evidence>
<dbReference type="CDD" id="cd00899">
    <property type="entry name" value="b4GalT"/>
    <property type="match status" value="1"/>
</dbReference>
<dbReference type="Proteomes" id="UP001642483">
    <property type="component" value="Unassembled WGS sequence"/>
</dbReference>
<evidence type="ECO:0000313" key="15">
    <source>
        <dbReference type="Proteomes" id="UP001642483"/>
    </source>
</evidence>
<feature type="domain" description="Galactosyltransferase N-terminal" evidence="13">
    <location>
        <begin position="240"/>
        <end position="342"/>
    </location>
</feature>
<dbReference type="SUPFAM" id="SSF53448">
    <property type="entry name" value="Nucleotide-diphospho-sugar transferases"/>
    <property type="match status" value="1"/>
</dbReference>
<dbReference type="InterPro" id="IPR003859">
    <property type="entry name" value="Galactosyl_T"/>
</dbReference>
<reference evidence="14 15" key="1">
    <citation type="submission" date="2024-02" db="EMBL/GenBank/DDBJ databases">
        <authorList>
            <person name="Daric V."/>
            <person name="Darras S."/>
        </authorList>
    </citation>
    <scope>NUCLEOTIDE SEQUENCE [LARGE SCALE GENOMIC DNA]</scope>
</reference>
<gene>
    <name evidence="14" type="ORF">CVLEPA_LOCUS1302</name>
</gene>
<keyword evidence="5" id="KW-0808">Transferase</keyword>
<accession>A0ABP0F1M6</accession>
<dbReference type="Pfam" id="PF13733">
    <property type="entry name" value="Glyco_transf_7N"/>
    <property type="match status" value="1"/>
</dbReference>
<keyword evidence="8 11" id="KW-1133">Transmembrane helix</keyword>
<feature type="domain" description="Galactosyltransferase C-terminal" evidence="12">
    <location>
        <begin position="346"/>
        <end position="423"/>
    </location>
</feature>
<evidence type="ECO:0000256" key="3">
    <source>
        <dbReference type="ARBA" id="ARBA00005735"/>
    </source>
</evidence>
<evidence type="ECO:0000256" key="11">
    <source>
        <dbReference type="SAM" id="Phobius"/>
    </source>
</evidence>
<evidence type="ECO:0000256" key="8">
    <source>
        <dbReference type="ARBA" id="ARBA00022989"/>
    </source>
</evidence>
<evidence type="ECO:0000256" key="1">
    <source>
        <dbReference type="ARBA" id="ARBA00004606"/>
    </source>
</evidence>
<evidence type="ECO:0000256" key="4">
    <source>
        <dbReference type="ARBA" id="ARBA00022676"/>
    </source>
</evidence>